<accession>A0A1V4SJ38</accession>
<dbReference type="InterPro" id="IPR009706">
    <property type="entry name" value="DUF1287"/>
</dbReference>
<evidence type="ECO:0000313" key="2">
    <source>
        <dbReference type="Proteomes" id="UP000191554"/>
    </source>
</evidence>
<dbReference type="STRING" id="48256.CLHUN_28090"/>
<dbReference type="AlphaFoldDB" id="A0A1V4SJ38"/>
<reference evidence="1 2" key="1">
    <citation type="submission" date="2017-03" db="EMBL/GenBank/DDBJ databases">
        <title>Genome sequence of Clostridium hungatei DSM 14427.</title>
        <authorList>
            <person name="Poehlein A."/>
            <person name="Daniel R."/>
        </authorList>
    </citation>
    <scope>NUCLEOTIDE SEQUENCE [LARGE SCALE GENOMIC DNA]</scope>
    <source>
        <strain evidence="1 2">DSM 14427</strain>
    </source>
</reference>
<dbReference type="OrthoDB" id="114026at2"/>
<proteinExistence type="predicted"/>
<name>A0A1V4SJ38_RUMHU</name>
<dbReference type="EMBL" id="MZGX01000019">
    <property type="protein sequence ID" value="OPX43261.1"/>
    <property type="molecule type" value="Genomic_DNA"/>
</dbReference>
<evidence type="ECO:0000313" key="1">
    <source>
        <dbReference type="EMBL" id="OPX43261.1"/>
    </source>
</evidence>
<dbReference type="RefSeq" id="WP_080065262.1">
    <property type="nucleotide sequence ID" value="NZ_MZGX01000019.1"/>
</dbReference>
<gene>
    <name evidence="1" type="ORF">CLHUN_28090</name>
</gene>
<evidence type="ECO:0008006" key="3">
    <source>
        <dbReference type="Google" id="ProtNLM"/>
    </source>
</evidence>
<dbReference type="Pfam" id="PF06940">
    <property type="entry name" value="DUF1287"/>
    <property type="match status" value="1"/>
</dbReference>
<dbReference type="Proteomes" id="UP000191554">
    <property type="component" value="Unassembled WGS sequence"/>
</dbReference>
<comment type="caution">
    <text evidence="1">The sequence shown here is derived from an EMBL/GenBank/DDBJ whole genome shotgun (WGS) entry which is preliminary data.</text>
</comment>
<keyword evidence="2" id="KW-1185">Reference proteome</keyword>
<sequence length="230" mass="26567">MKKNIIIASIVLTLGFIALLSYNRIVYLDAFFFLKGKVTVEKIVCEGDMDSDGICDMDDIVQGARMEVLNQTKYQSTYYEGGYPPEWEGVCTDVIWRALKNAGYNLKLNMDRDILEHTKDYTNGVKIPDPNIDFRRVKNQIVFFEKYATSLTREVRPYDKKNLYQWQPGDIVVLNKTEHVAVVSDKRRKDGVPYIIHNSSTVAVEEENVLLKWSRSGRIIGHFRFPKQEG</sequence>
<protein>
    <recommendedName>
        <fullName evidence="3">DUF1287 domain-containing protein</fullName>
    </recommendedName>
</protein>
<organism evidence="1 2">
    <name type="scientific">Ruminiclostridium hungatei</name>
    <name type="common">Clostridium hungatei</name>
    <dbReference type="NCBI Taxonomy" id="48256"/>
    <lineage>
        <taxon>Bacteria</taxon>
        <taxon>Bacillati</taxon>
        <taxon>Bacillota</taxon>
        <taxon>Clostridia</taxon>
        <taxon>Eubacteriales</taxon>
        <taxon>Oscillospiraceae</taxon>
        <taxon>Ruminiclostridium</taxon>
    </lineage>
</organism>